<dbReference type="SMART" id="SM01388">
    <property type="entry name" value="Mob1_phocein"/>
    <property type="match status" value="1"/>
</dbReference>
<dbReference type="SUPFAM" id="SSF101152">
    <property type="entry name" value="Mob1/phocein"/>
    <property type="match status" value="1"/>
</dbReference>
<organism evidence="1">
    <name type="scientific">Phaeocystis antarctica</name>
    <dbReference type="NCBI Taxonomy" id="33657"/>
    <lineage>
        <taxon>Eukaryota</taxon>
        <taxon>Haptista</taxon>
        <taxon>Haptophyta</taxon>
        <taxon>Prymnesiophyceae</taxon>
        <taxon>Phaeocystales</taxon>
        <taxon>Phaeocystaceae</taxon>
        <taxon>Phaeocystis</taxon>
    </lineage>
</organism>
<dbReference type="PANTHER" id="PTHR22599">
    <property type="entry name" value="MPS ONE BINDER KINASE ACTIVATOR-LIKE MOB"/>
    <property type="match status" value="1"/>
</dbReference>
<gene>
    <name evidence="1" type="ORF">PANT1444_LOCUS11739</name>
</gene>
<dbReference type="InterPro" id="IPR005301">
    <property type="entry name" value="MOB_kinase_act_fam"/>
</dbReference>
<dbReference type="AlphaFoldDB" id="A0A7S0HRF8"/>
<evidence type="ECO:0000313" key="1">
    <source>
        <dbReference type="EMBL" id="CAD8491713.1"/>
    </source>
</evidence>
<dbReference type="Gene3D" id="1.20.140.30">
    <property type="entry name" value="MOB kinase activator"/>
    <property type="match status" value="1"/>
</dbReference>
<proteinExistence type="predicted"/>
<dbReference type="FunFam" id="1.20.140.30:FF:000001">
    <property type="entry name" value="MOB kinase activator 1A"/>
    <property type="match status" value="1"/>
</dbReference>
<protein>
    <submittedName>
        <fullName evidence="1">Uncharacterized protein</fullName>
    </submittedName>
</protein>
<sequence>MFKGFAGLDKGKTFRPRRHHKAGTKRYELHKYAQATLGAGNLHDAVTLPDGEDVNEWLAVNTVDFFNEINLLYGIIAEFCTETACPVMCAGPKYEYMWADGQTIKKPISCSAPRYVDYLLTWVQNLLDDERIFPTEIGKPFPSDFMEHIRNIFKRLFRVYAHIYYCHFERMGALGAEPHLNTCFKHYMYFVYEFNLIPRKEELQPLQELIDKLMADDLQRFGGGSAAGAIVGAAAPADACDAAQAASPPAAS</sequence>
<dbReference type="InterPro" id="IPR036703">
    <property type="entry name" value="MOB_kinase_act_sf"/>
</dbReference>
<name>A0A7S0HRF8_9EUKA</name>
<accession>A0A7S0HRF8</accession>
<dbReference type="Pfam" id="PF03637">
    <property type="entry name" value="Mob1_phocein"/>
    <property type="match status" value="1"/>
</dbReference>
<reference evidence="1" key="1">
    <citation type="submission" date="2021-01" db="EMBL/GenBank/DDBJ databases">
        <authorList>
            <person name="Corre E."/>
            <person name="Pelletier E."/>
            <person name="Niang G."/>
            <person name="Scheremetjew M."/>
            <person name="Finn R."/>
            <person name="Kale V."/>
            <person name="Holt S."/>
            <person name="Cochrane G."/>
            <person name="Meng A."/>
            <person name="Brown T."/>
            <person name="Cohen L."/>
        </authorList>
    </citation>
    <scope>NUCLEOTIDE SEQUENCE</scope>
    <source>
        <strain evidence="1">CCMP1374</strain>
    </source>
</reference>
<dbReference type="EMBL" id="HBEP01020866">
    <property type="protein sequence ID" value="CAD8491713.1"/>
    <property type="molecule type" value="Transcribed_RNA"/>
</dbReference>